<dbReference type="EMBL" id="MN034921">
    <property type="protein sequence ID" value="QDH89609.1"/>
    <property type="molecule type" value="Genomic_RNA"/>
</dbReference>
<feature type="region of interest" description="Disordered" evidence="1">
    <location>
        <begin position="1"/>
        <end position="29"/>
    </location>
</feature>
<evidence type="ECO:0000256" key="1">
    <source>
        <dbReference type="SAM" id="MobiDB-lite"/>
    </source>
</evidence>
<gene>
    <name evidence="2" type="ORF">H1RhizoLitter1328_000002</name>
</gene>
<reference evidence="2" key="1">
    <citation type="submission" date="2019-05" db="EMBL/GenBank/DDBJ databases">
        <title>Metatranscriptomic reconstruction reveals RNA viruses with the potential to shape carbon cycling in soil.</title>
        <authorList>
            <person name="Starr E.P."/>
            <person name="Nuccio E."/>
            <person name="Pett-Ridge J."/>
            <person name="Banfield J.F."/>
            <person name="Firestone M.K."/>
        </authorList>
    </citation>
    <scope>NUCLEOTIDE SEQUENCE</scope>
    <source>
        <strain evidence="2">H1_Rhizo_Litter_1_scaffold_328</strain>
    </source>
</reference>
<protein>
    <submittedName>
        <fullName evidence="2">Uncharacterized protein</fullName>
    </submittedName>
</protein>
<sequence>MALSDPQSIDPGSGAVSLPRTSSGVGVGGYTSNDGTLAMTIQHSYGTRTRRTVSAVIKKYSSDPTNSALSKPVSATARIIIDQPIQGFTVTELKTLVTGLLTNLTASTNANLIKILGGES</sequence>
<proteinExistence type="predicted"/>
<evidence type="ECO:0000313" key="2">
    <source>
        <dbReference type="EMBL" id="QDH89609.1"/>
    </source>
</evidence>
<organism evidence="2">
    <name type="scientific">Leviviridae sp</name>
    <dbReference type="NCBI Taxonomy" id="2027243"/>
    <lineage>
        <taxon>Viruses</taxon>
        <taxon>Riboviria</taxon>
        <taxon>Orthornavirae</taxon>
        <taxon>Lenarviricota</taxon>
        <taxon>Leviviricetes</taxon>
        <taxon>Norzivirales</taxon>
        <taxon>Fiersviridae</taxon>
    </lineage>
</organism>
<name>A0A514D7L3_9VIRU</name>
<accession>A0A514D7L3</accession>